<dbReference type="InterPro" id="IPR018062">
    <property type="entry name" value="HTH_AraC-typ_CS"/>
</dbReference>
<proteinExistence type="predicted"/>
<evidence type="ECO:0000313" key="12">
    <source>
        <dbReference type="Proteomes" id="UP000621560"/>
    </source>
</evidence>
<evidence type="ECO:0000256" key="1">
    <source>
        <dbReference type="ARBA" id="ARBA00004496"/>
    </source>
</evidence>
<dbReference type="SMART" id="SM00342">
    <property type="entry name" value="HTH_ARAC"/>
    <property type="match status" value="1"/>
</dbReference>
<gene>
    <name evidence="11" type="ORF">IDH44_10575</name>
</gene>
<dbReference type="PROSITE" id="PS50110">
    <property type="entry name" value="RESPONSE_REGULATORY"/>
    <property type="match status" value="1"/>
</dbReference>
<dbReference type="SUPFAM" id="SSF46689">
    <property type="entry name" value="Homeodomain-like"/>
    <property type="match status" value="2"/>
</dbReference>
<keyword evidence="12" id="KW-1185">Reference proteome</keyword>
<dbReference type="SUPFAM" id="SSF52172">
    <property type="entry name" value="CheY-like"/>
    <property type="match status" value="1"/>
</dbReference>
<dbReference type="Pfam" id="PF12833">
    <property type="entry name" value="HTH_18"/>
    <property type="match status" value="1"/>
</dbReference>
<dbReference type="PANTHER" id="PTHR42713:SF3">
    <property type="entry name" value="TRANSCRIPTIONAL REGULATORY PROTEIN HPTR"/>
    <property type="match status" value="1"/>
</dbReference>
<feature type="domain" description="HTH araC/xylS-type" evidence="9">
    <location>
        <begin position="151"/>
        <end position="249"/>
    </location>
</feature>
<evidence type="ECO:0000256" key="8">
    <source>
        <dbReference type="PROSITE-ProRule" id="PRU00169"/>
    </source>
</evidence>
<protein>
    <submittedName>
        <fullName evidence="11">Response regulator</fullName>
    </submittedName>
</protein>
<dbReference type="PANTHER" id="PTHR42713">
    <property type="entry name" value="HISTIDINE KINASE-RELATED"/>
    <property type="match status" value="1"/>
</dbReference>
<dbReference type="GO" id="GO:0003700">
    <property type="term" value="F:DNA-binding transcription factor activity"/>
    <property type="evidence" value="ECO:0007669"/>
    <property type="project" value="InterPro"/>
</dbReference>
<keyword evidence="5" id="KW-0805">Transcription regulation</keyword>
<keyword evidence="4" id="KW-0902">Two-component regulatory system</keyword>
<keyword evidence="6" id="KW-0238">DNA-binding</keyword>
<dbReference type="GO" id="GO:0000160">
    <property type="term" value="P:phosphorelay signal transduction system"/>
    <property type="evidence" value="ECO:0007669"/>
    <property type="project" value="UniProtKB-KW"/>
</dbReference>
<keyword evidence="7" id="KW-0804">Transcription</keyword>
<evidence type="ECO:0000256" key="4">
    <source>
        <dbReference type="ARBA" id="ARBA00023012"/>
    </source>
</evidence>
<dbReference type="PROSITE" id="PS01124">
    <property type="entry name" value="HTH_ARAC_FAMILY_2"/>
    <property type="match status" value="1"/>
</dbReference>
<dbReference type="InterPro" id="IPR051552">
    <property type="entry name" value="HptR"/>
</dbReference>
<dbReference type="Gene3D" id="1.10.10.60">
    <property type="entry name" value="Homeodomain-like"/>
    <property type="match status" value="2"/>
</dbReference>
<evidence type="ECO:0000259" key="10">
    <source>
        <dbReference type="PROSITE" id="PS50110"/>
    </source>
</evidence>
<evidence type="ECO:0000256" key="3">
    <source>
        <dbReference type="ARBA" id="ARBA00022553"/>
    </source>
</evidence>
<sequence length="251" mass="28448">MISMILVDDEEIIREGLRDCVDWASVGITICGEASDGKEALQKIKELRPDILLTDVVMPGMNGIELIQAIRTEAIPVAIIVLSAFENFQYIQSALRHDAADYLVKPFNETELALVMNKVVQQVKRNQLISEYIPEHALLPETGSRDQRISQDIARLIEDRYAEKLTVQDIAGEISLSSNHMMNIFKKETGETVGDYMTKVRMRHAKRMLRDPLVKIYEIAEGVGYADPNYFAKAFKKYTGLSPKDYRDGHL</sequence>
<evidence type="ECO:0000256" key="7">
    <source>
        <dbReference type="ARBA" id="ARBA00023163"/>
    </source>
</evidence>
<evidence type="ECO:0000256" key="5">
    <source>
        <dbReference type="ARBA" id="ARBA00023015"/>
    </source>
</evidence>
<dbReference type="GO" id="GO:0043565">
    <property type="term" value="F:sequence-specific DNA binding"/>
    <property type="evidence" value="ECO:0007669"/>
    <property type="project" value="InterPro"/>
</dbReference>
<dbReference type="InterPro" id="IPR018060">
    <property type="entry name" value="HTH_AraC"/>
</dbReference>
<name>A0A927BUA6_9BACL</name>
<reference evidence="11" key="1">
    <citation type="submission" date="2020-09" db="EMBL/GenBank/DDBJ databases">
        <title>A novel bacterium of genus Paenibacillus, isolated from South China Sea.</title>
        <authorList>
            <person name="Huang H."/>
            <person name="Mo K."/>
            <person name="Hu Y."/>
        </authorList>
    </citation>
    <scope>NUCLEOTIDE SEQUENCE</scope>
    <source>
        <strain evidence="11">IB182496</strain>
    </source>
</reference>
<dbReference type="InterPro" id="IPR009057">
    <property type="entry name" value="Homeodomain-like_sf"/>
</dbReference>
<dbReference type="SMART" id="SM00448">
    <property type="entry name" value="REC"/>
    <property type="match status" value="1"/>
</dbReference>
<dbReference type="CDD" id="cd17536">
    <property type="entry name" value="REC_YesN-like"/>
    <property type="match status" value="1"/>
</dbReference>
<organism evidence="11 12">
    <name type="scientific">Paenibacillus sabuli</name>
    <dbReference type="NCBI Taxonomy" id="2772509"/>
    <lineage>
        <taxon>Bacteria</taxon>
        <taxon>Bacillati</taxon>
        <taxon>Bacillota</taxon>
        <taxon>Bacilli</taxon>
        <taxon>Bacillales</taxon>
        <taxon>Paenibacillaceae</taxon>
        <taxon>Paenibacillus</taxon>
    </lineage>
</organism>
<dbReference type="EMBL" id="JACXIZ010000017">
    <property type="protein sequence ID" value="MBD2845634.1"/>
    <property type="molecule type" value="Genomic_DNA"/>
</dbReference>
<evidence type="ECO:0000259" key="9">
    <source>
        <dbReference type="PROSITE" id="PS01124"/>
    </source>
</evidence>
<feature type="modified residue" description="4-aspartylphosphate" evidence="8">
    <location>
        <position position="55"/>
    </location>
</feature>
<dbReference type="Pfam" id="PF00072">
    <property type="entry name" value="Response_reg"/>
    <property type="match status" value="1"/>
</dbReference>
<evidence type="ECO:0000313" key="11">
    <source>
        <dbReference type="EMBL" id="MBD2845634.1"/>
    </source>
</evidence>
<keyword evidence="3 8" id="KW-0597">Phosphoprotein</keyword>
<dbReference type="Gene3D" id="3.40.50.2300">
    <property type="match status" value="1"/>
</dbReference>
<dbReference type="RefSeq" id="WP_190917426.1">
    <property type="nucleotide sequence ID" value="NZ_JACXIZ010000017.1"/>
</dbReference>
<dbReference type="PROSITE" id="PS00041">
    <property type="entry name" value="HTH_ARAC_FAMILY_1"/>
    <property type="match status" value="1"/>
</dbReference>
<evidence type="ECO:0000256" key="2">
    <source>
        <dbReference type="ARBA" id="ARBA00022490"/>
    </source>
</evidence>
<feature type="domain" description="Response regulatory" evidence="10">
    <location>
        <begin position="3"/>
        <end position="120"/>
    </location>
</feature>
<evidence type="ECO:0000256" key="6">
    <source>
        <dbReference type="ARBA" id="ARBA00023125"/>
    </source>
</evidence>
<accession>A0A927BUA6</accession>
<dbReference type="Proteomes" id="UP000621560">
    <property type="component" value="Unassembled WGS sequence"/>
</dbReference>
<dbReference type="InterPro" id="IPR001789">
    <property type="entry name" value="Sig_transdc_resp-reg_receiver"/>
</dbReference>
<comment type="caution">
    <text evidence="11">The sequence shown here is derived from an EMBL/GenBank/DDBJ whole genome shotgun (WGS) entry which is preliminary data.</text>
</comment>
<keyword evidence="2" id="KW-0963">Cytoplasm</keyword>
<dbReference type="InterPro" id="IPR020449">
    <property type="entry name" value="Tscrpt_reg_AraC-type_HTH"/>
</dbReference>
<comment type="subcellular location">
    <subcellularLocation>
        <location evidence="1">Cytoplasm</location>
    </subcellularLocation>
</comment>
<dbReference type="GO" id="GO:0005737">
    <property type="term" value="C:cytoplasm"/>
    <property type="evidence" value="ECO:0007669"/>
    <property type="project" value="UniProtKB-SubCell"/>
</dbReference>
<dbReference type="InterPro" id="IPR011006">
    <property type="entry name" value="CheY-like_superfamily"/>
</dbReference>
<dbReference type="PRINTS" id="PR00032">
    <property type="entry name" value="HTHARAC"/>
</dbReference>
<dbReference type="AlphaFoldDB" id="A0A927BUA6"/>